<proteinExistence type="predicted"/>
<evidence type="ECO:0000256" key="2">
    <source>
        <dbReference type="ARBA" id="ARBA00022692"/>
    </source>
</evidence>
<evidence type="ECO:0000256" key="3">
    <source>
        <dbReference type="ARBA" id="ARBA00022989"/>
    </source>
</evidence>
<evidence type="ECO:0000313" key="8">
    <source>
        <dbReference type="Proteomes" id="UP001276659"/>
    </source>
</evidence>
<dbReference type="InterPro" id="IPR050618">
    <property type="entry name" value="Ubq-SigPath_Reg"/>
</dbReference>
<gene>
    <name evidence="7" type="ORF">OEA41_004830</name>
</gene>
<feature type="compositionally biased region" description="Pro residues" evidence="5">
    <location>
        <begin position="31"/>
        <end position="40"/>
    </location>
</feature>
<keyword evidence="3" id="KW-1133">Transmembrane helix</keyword>
<evidence type="ECO:0000256" key="4">
    <source>
        <dbReference type="ARBA" id="ARBA00023136"/>
    </source>
</evidence>
<dbReference type="PANTHER" id="PTHR12864">
    <property type="entry name" value="RAN BINDING PROTEIN 9-RELATED"/>
    <property type="match status" value="1"/>
</dbReference>
<protein>
    <recommendedName>
        <fullName evidence="6">SPRY domain-containing protein</fullName>
    </recommendedName>
</protein>
<feature type="compositionally biased region" description="Polar residues" evidence="5">
    <location>
        <begin position="114"/>
        <end position="125"/>
    </location>
</feature>
<evidence type="ECO:0000256" key="1">
    <source>
        <dbReference type="ARBA" id="ARBA00004370"/>
    </source>
</evidence>
<name>A0AAD9Z2P6_9LECA</name>
<dbReference type="InterPro" id="IPR035780">
    <property type="entry name" value="SPRY_Ssh4-like"/>
</dbReference>
<dbReference type="AlphaFoldDB" id="A0AAD9Z2P6"/>
<keyword evidence="8" id="KW-1185">Reference proteome</keyword>
<reference evidence="7" key="1">
    <citation type="submission" date="2022-11" db="EMBL/GenBank/DDBJ databases">
        <title>Chromosomal genome sequence assembly and mating type (MAT) locus characterization of the leprose asexual lichenized fungus Lepraria neglecta (Nyl.) Erichsen.</title>
        <authorList>
            <person name="Allen J.L."/>
            <person name="Pfeffer B."/>
        </authorList>
    </citation>
    <scope>NUCLEOTIDE SEQUENCE</scope>
    <source>
        <strain evidence="7">Allen 5258</strain>
    </source>
</reference>
<keyword evidence="4" id="KW-0472">Membrane</keyword>
<comment type="subcellular location">
    <subcellularLocation>
        <location evidence="1">Membrane</location>
    </subcellularLocation>
</comment>
<dbReference type="SUPFAM" id="SSF49899">
    <property type="entry name" value="Concanavalin A-like lectins/glucanases"/>
    <property type="match status" value="1"/>
</dbReference>
<feature type="compositionally biased region" description="Polar residues" evidence="5">
    <location>
        <begin position="41"/>
        <end position="60"/>
    </location>
</feature>
<feature type="domain" description="SPRY" evidence="6">
    <location>
        <begin position="215"/>
        <end position="293"/>
    </location>
</feature>
<dbReference type="Proteomes" id="UP001276659">
    <property type="component" value="Unassembled WGS sequence"/>
</dbReference>
<dbReference type="Gene3D" id="2.60.120.920">
    <property type="match status" value="1"/>
</dbReference>
<evidence type="ECO:0000259" key="6">
    <source>
        <dbReference type="Pfam" id="PF00622"/>
    </source>
</evidence>
<comment type="caution">
    <text evidence="7">The sequence shown here is derived from an EMBL/GenBank/DDBJ whole genome shotgun (WGS) entry which is preliminary data.</text>
</comment>
<evidence type="ECO:0000256" key="5">
    <source>
        <dbReference type="SAM" id="MobiDB-lite"/>
    </source>
</evidence>
<sequence length="377" mass="40858">MGFFKSLKGHHPTTIGAAPPHNPSKVDSEPYAPPLEPPPSHKNQYQSRGGTPYNQATGEMNYTPPPGPPTGRGECAPPPGPPPSQNNTDSEPPPYHDWTSVPDNALLLPPPSLGHTTSPSGNANPSDADRAHDWCKAYPMIRPHQPTPAQHAAVANGDVRMLKPPEYKGDLLMPGTGLWRGSTRAGSKDACLLTSSPLYFASADSPFSTRKTKTIYFELKVRSLGRGRGTDESSIALGYCAMPYPTWRMPGWERGSLAVHGDDGRRYVNDTWGGKDFTSPIQVGDTVGLGMSFSIPDNPPEYGVPPQTGTSMKVEVFLTRNGQRGKGWNLHEELDANNDLGVDGLDGQFDLYGAVGTFGGVEFDVSFDSRHWLWRPE</sequence>
<organism evidence="7 8">
    <name type="scientific">Lepraria neglecta</name>
    <dbReference type="NCBI Taxonomy" id="209136"/>
    <lineage>
        <taxon>Eukaryota</taxon>
        <taxon>Fungi</taxon>
        <taxon>Dikarya</taxon>
        <taxon>Ascomycota</taxon>
        <taxon>Pezizomycotina</taxon>
        <taxon>Lecanoromycetes</taxon>
        <taxon>OSLEUM clade</taxon>
        <taxon>Lecanoromycetidae</taxon>
        <taxon>Lecanorales</taxon>
        <taxon>Lecanorineae</taxon>
        <taxon>Stereocaulaceae</taxon>
        <taxon>Lepraria</taxon>
    </lineage>
</organism>
<dbReference type="InterPro" id="IPR003877">
    <property type="entry name" value="SPRY_dom"/>
</dbReference>
<feature type="region of interest" description="Disordered" evidence="5">
    <location>
        <begin position="1"/>
        <end position="130"/>
    </location>
</feature>
<dbReference type="Pfam" id="PF00622">
    <property type="entry name" value="SPRY"/>
    <property type="match status" value="1"/>
</dbReference>
<dbReference type="EMBL" id="JASNWA010000010">
    <property type="protein sequence ID" value="KAK3168383.1"/>
    <property type="molecule type" value="Genomic_DNA"/>
</dbReference>
<accession>A0AAD9Z2P6</accession>
<dbReference type="InterPro" id="IPR043136">
    <property type="entry name" value="B30.2/SPRY_sf"/>
</dbReference>
<dbReference type="GO" id="GO:0016020">
    <property type="term" value="C:membrane"/>
    <property type="evidence" value="ECO:0007669"/>
    <property type="project" value="UniProtKB-SubCell"/>
</dbReference>
<keyword evidence="2" id="KW-0812">Transmembrane</keyword>
<dbReference type="CDD" id="cd12910">
    <property type="entry name" value="SPRY_SSH4_like"/>
    <property type="match status" value="1"/>
</dbReference>
<dbReference type="InterPro" id="IPR013320">
    <property type="entry name" value="ConA-like_dom_sf"/>
</dbReference>
<evidence type="ECO:0000313" key="7">
    <source>
        <dbReference type="EMBL" id="KAK3168383.1"/>
    </source>
</evidence>